<proteinExistence type="predicted"/>
<dbReference type="SUPFAM" id="SSF50475">
    <property type="entry name" value="FMN-binding split barrel"/>
    <property type="match status" value="1"/>
</dbReference>
<dbReference type="PANTHER" id="PTHR35802">
    <property type="entry name" value="PROTEASE SYNTHASE AND SPORULATION PROTEIN PAI 2"/>
    <property type="match status" value="1"/>
</dbReference>
<reference evidence="2" key="1">
    <citation type="journal article" date="2019" name="Int. J. Syst. Evol. Microbiol.">
        <title>The Global Catalogue of Microorganisms (GCM) 10K type strain sequencing project: providing services to taxonomists for standard genome sequencing and annotation.</title>
        <authorList>
            <consortium name="The Broad Institute Genomics Platform"/>
            <consortium name="The Broad Institute Genome Sequencing Center for Infectious Disease"/>
            <person name="Wu L."/>
            <person name="Ma J."/>
        </authorList>
    </citation>
    <scope>NUCLEOTIDE SEQUENCE [LARGE SCALE GENOMIC DNA]</scope>
    <source>
        <strain evidence="2">CGMCC 4.7246</strain>
    </source>
</reference>
<dbReference type="Proteomes" id="UP001596220">
    <property type="component" value="Unassembled WGS sequence"/>
</dbReference>
<dbReference type="Pfam" id="PF04299">
    <property type="entry name" value="FMN_bind_2"/>
    <property type="match status" value="1"/>
</dbReference>
<protein>
    <submittedName>
        <fullName evidence="1">FMN-binding negative transcriptional regulator</fullName>
    </submittedName>
</protein>
<dbReference type="EMBL" id="JBHSQO010000020">
    <property type="protein sequence ID" value="MFC6091646.1"/>
    <property type="molecule type" value="Genomic_DNA"/>
</dbReference>
<name>A0ABW1P8V0_9PSEU</name>
<dbReference type="RefSeq" id="WP_380637925.1">
    <property type="nucleotide sequence ID" value="NZ_JBHSQO010000020.1"/>
</dbReference>
<comment type="caution">
    <text evidence="1">The sequence shown here is derived from an EMBL/GenBank/DDBJ whole genome shotgun (WGS) entry which is preliminary data.</text>
</comment>
<dbReference type="InterPro" id="IPR007396">
    <property type="entry name" value="TR_PAI2-type"/>
</dbReference>
<gene>
    <name evidence="1" type="ORF">ACFP3R_20435</name>
</gene>
<dbReference type="InterPro" id="IPR012349">
    <property type="entry name" value="Split_barrel_FMN-bd"/>
</dbReference>
<dbReference type="Gene3D" id="2.30.110.10">
    <property type="entry name" value="Electron Transport, Fmn-binding Protein, Chain A"/>
    <property type="match status" value="1"/>
</dbReference>
<evidence type="ECO:0000313" key="1">
    <source>
        <dbReference type="EMBL" id="MFC6091646.1"/>
    </source>
</evidence>
<dbReference type="PANTHER" id="PTHR35802:SF1">
    <property type="entry name" value="PROTEASE SYNTHASE AND SPORULATION PROTEIN PAI 2"/>
    <property type="match status" value="1"/>
</dbReference>
<organism evidence="1 2">
    <name type="scientific">Saccharothrix lopnurensis</name>
    <dbReference type="NCBI Taxonomy" id="1670621"/>
    <lineage>
        <taxon>Bacteria</taxon>
        <taxon>Bacillati</taxon>
        <taxon>Actinomycetota</taxon>
        <taxon>Actinomycetes</taxon>
        <taxon>Pseudonocardiales</taxon>
        <taxon>Pseudonocardiaceae</taxon>
        <taxon>Saccharothrix</taxon>
    </lineage>
</organism>
<keyword evidence="2" id="KW-1185">Reference proteome</keyword>
<sequence length="219" mass="24001">MYVPPMYRATDAGRPREIVRDYPLATLVSNGPRAPFATHLPVVRPPGAPEDGELVGTTLWGHLNRANEHWAALAGRPPSVLIFTGPHSYITPTTYRTTPAAPTWDFVSVHLHGRVEPIEGREGSLEVVKRTVEVFEASFGDGWAAEPSHGYFAEIVPGVGAFRFHVESVDSMFKLSQEKPPEVQARIMASLRETGRGTAPELCRIMRLHGLGRDGVEGT</sequence>
<accession>A0ABW1P8V0</accession>
<evidence type="ECO:0000313" key="2">
    <source>
        <dbReference type="Proteomes" id="UP001596220"/>
    </source>
</evidence>
<dbReference type="PIRSF" id="PIRSF010372">
    <property type="entry name" value="PaiB"/>
    <property type="match status" value="1"/>
</dbReference>